<keyword evidence="11" id="KW-1185">Reference proteome</keyword>
<keyword evidence="5" id="KW-0862">Zinc</keyword>
<proteinExistence type="predicted"/>
<evidence type="ECO:0000256" key="8">
    <source>
        <dbReference type="ARBA" id="ARBA00071582"/>
    </source>
</evidence>
<dbReference type="InterPro" id="IPR002125">
    <property type="entry name" value="CMP_dCMP_dom"/>
</dbReference>
<dbReference type="Pfam" id="PF00383">
    <property type="entry name" value="dCMP_cyt_deam_1"/>
    <property type="match status" value="1"/>
</dbReference>
<keyword evidence="2" id="KW-0479">Metal-binding</keyword>
<dbReference type="PANTHER" id="PTHR11086:SF18">
    <property type="entry name" value="DEOXYCYTIDYLATE DEAMINASE"/>
    <property type="match status" value="1"/>
</dbReference>
<feature type="domain" description="CMP/dCMP-type deaminase" evidence="9">
    <location>
        <begin position="192"/>
        <end position="330"/>
    </location>
</feature>
<dbReference type="STRING" id="246404.A0A507EUN3"/>
<dbReference type="OrthoDB" id="6710946at2759"/>
<comment type="caution">
    <text evidence="10">The sequence shown here is derived from an EMBL/GenBank/DDBJ whole genome shotgun (WGS) entry which is preliminary data.</text>
</comment>
<dbReference type="GO" id="GO:0005737">
    <property type="term" value="C:cytoplasm"/>
    <property type="evidence" value="ECO:0007669"/>
    <property type="project" value="TreeGrafter"/>
</dbReference>
<dbReference type="AlphaFoldDB" id="A0A507EUN3"/>
<keyword evidence="3" id="KW-0545">Nucleotide biosynthesis</keyword>
<evidence type="ECO:0000256" key="4">
    <source>
        <dbReference type="ARBA" id="ARBA00022801"/>
    </source>
</evidence>
<evidence type="ECO:0000313" key="10">
    <source>
        <dbReference type="EMBL" id="TPX67803.1"/>
    </source>
</evidence>
<evidence type="ECO:0000313" key="11">
    <source>
        <dbReference type="Proteomes" id="UP000320333"/>
    </source>
</evidence>
<gene>
    <name evidence="10" type="ORF">CcCBS67573_g07392</name>
</gene>
<dbReference type="SUPFAM" id="SSF53927">
    <property type="entry name" value="Cytidine deaminase-like"/>
    <property type="match status" value="1"/>
</dbReference>
<dbReference type="FunFam" id="3.40.140.10:FF:000035">
    <property type="entry name" value="dCMP deaminase"/>
    <property type="match status" value="1"/>
</dbReference>
<evidence type="ECO:0000259" key="9">
    <source>
        <dbReference type="PROSITE" id="PS51747"/>
    </source>
</evidence>
<dbReference type="Proteomes" id="UP000320333">
    <property type="component" value="Unassembled WGS sequence"/>
</dbReference>
<evidence type="ECO:0000256" key="3">
    <source>
        <dbReference type="ARBA" id="ARBA00022727"/>
    </source>
</evidence>
<dbReference type="Gene3D" id="3.40.140.10">
    <property type="entry name" value="Cytidine Deaminase, domain 2"/>
    <property type="match status" value="1"/>
</dbReference>
<evidence type="ECO:0000256" key="7">
    <source>
        <dbReference type="ARBA" id="ARBA00041763"/>
    </source>
</evidence>
<dbReference type="Gene3D" id="3.40.50.300">
    <property type="entry name" value="P-loop containing nucleotide triphosphate hydrolases"/>
    <property type="match status" value="1"/>
</dbReference>
<keyword evidence="4" id="KW-0378">Hydrolase</keyword>
<dbReference type="PROSITE" id="PS51747">
    <property type="entry name" value="CYT_DCMP_DEAMINASES_2"/>
    <property type="match status" value="1"/>
</dbReference>
<organism evidence="10 11">
    <name type="scientific">Chytriomyces confervae</name>
    <dbReference type="NCBI Taxonomy" id="246404"/>
    <lineage>
        <taxon>Eukaryota</taxon>
        <taxon>Fungi</taxon>
        <taxon>Fungi incertae sedis</taxon>
        <taxon>Chytridiomycota</taxon>
        <taxon>Chytridiomycota incertae sedis</taxon>
        <taxon>Chytridiomycetes</taxon>
        <taxon>Chytridiales</taxon>
        <taxon>Chytriomycetaceae</taxon>
        <taxon>Chytriomyces</taxon>
    </lineage>
</organism>
<protein>
    <recommendedName>
        <fullName evidence="8">Deoxycytidylate deaminase</fullName>
        <ecNumber evidence="6">3.5.4.12</ecNumber>
    </recommendedName>
    <alternativeName>
        <fullName evidence="7">dCMP deaminase</fullName>
    </alternativeName>
</protein>
<accession>A0A507EUN3</accession>
<comment type="cofactor">
    <cofactor evidence="1">
        <name>Zn(2+)</name>
        <dbReference type="ChEBI" id="CHEBI:29105"/>
    </cofactor>
</comment>
<dbReference type="GO" id="GO:0046872">
    <property type="term" value="F:metal ion binding"/>
    <property type="evidence" value="ECO:0007669"/>
    <property type="project" value="UniProtKB-KW"/>
</dbReference>
<dbReference type="EMBL" id="QEAP01000381">
    <property type="protein sequence ID" value="TPX67803.1"/>
    <property type="molecule type" value="Genomic_DNA"/>
</dbReference>
<evidence type="ECO:0000256" key="6">
    <source>
        <dbReference type="ARBA" id="ARBA00038938"/>
    </source>
</evidence>
<name>A0A507EUN3_9FUNG</name>
<dbReference type="InterPro" id="IPR035105">
    <property type="entry name" value="Deoxycytidylate_deaminase_dom"/>
</dbReference>
<reference evidence="10 11" key="1">
    <citation type="journal article" date="2019" name="Sci. Rep.">
        <title>Comparative genomics of chytrid fungi reveal insights into the obligate biotrophic and pathogenic lifestyle of Synchytrium endobioticum.</title>
        <authorList>
            <person name="van de Vossenberg B.T.L.H."/>
            <person name="Warris S."/>
            <person name="Nguyen H.D.T."/>
            <person name="van Gent-Pelzer M.P.E."/>
            <person name="Joly D.L."/>
            <person name="van de Geest H.C."/>
            <person name="Bonants P.J.M."/>
            <person name="Smith D.S."/>
            <person name="Levesque C.A."/>
            <person name="van der Lee T.A.J."/>
        </authorList>
    </citation>
    <scope>NUCLEOTIDE SEQUENCE [LARGE SCALE GENOMIC DNA]</scope>
    <source>
        <strain evidence="10 11">CBS 675.73</strain>
    </source>
</reference>
<dbReference type="InterPro" id="IPR027417">
    <property type="entry name" value="P-loop_NTPase"/>
</dbReference>
<dbReference type="PANTHER" id="PTHR11086">
    <property type="entry name" value="DEOXYCYTIDYLATE DEAMINASE-RELATED"/>
    <property type="match status" value="1"/>
</dbReference>
<dbReference type="CDD" id="cd01286">
    <property type="entry name" value="deoxycytidylate_deaminase"/>
    <property type="match status" value="1"/>
</dbReference>
<evidence type="ECO:0000256" key="1">
    <source>
        <dbReference type="ARBA" id="ARBA00001947"/>
    </source>
</evidence>
<dbReference type="GO" id="GO:0009165">
    <property type="term" value="P:nucleotide biosynthetic process"/>
    <property type="evidence" value="ECO:0007669"/>
    <property type="project" value="UniProtKB-KW"/>
</dbReference>
<dbReference type="GO" id="GO:0004132">
    <property type="term" value="F:dCMP deaminase activity"/>
    <property type="evidence" value="ECO:0007669"/>
    <property type="project" value="UniProtKB-EC"/>
</dbReference>
<sequence>MLICLVGAQCAGKRQVADYLVQRCSFTRIGIVGRAETADVSGLSNEFGLIQVDSEGDTLVFKDAKAALSYVTANWETHFVVQDLGGLAAHPSFNWSEWSKRPFVLLVSIHAPTLVRFSRSQSRPSADPSATLQDFIALDDHLNDLTLSTNLSLFKLVHQAHFTINNPFKTKDELFSVLEKSNLTDPNRTRPNWDLYFLKLCDLAASRSNCMKRRVGCVVTKDRRVVATGYNGTPAGLRNCNEGGCKRCNEGIARMGDGLEMCICLHAEENALLEAGRERISTGSKTILYCNTCPCARKIIQLGINEVVYSQSYGMDNITIRLFGEAGIVMRQVVQMATCV</sequence>
<dbReference type="EC" id="3.5.4.12" evidence="6"/>
<evidence type="ECO:0000256" key="5">
    <source>
        <dbReference type="ARBA" id="ARBA00022833"/>
    </source>
</evidence>
<dbReference type="InterPro" id="IPR015517">
    <property type="entry name" value="dCMP_deaminase-rel"/>
</dbReference>
<evidence type="ECO:0000256" key="2">
    <source>
        <dbReference type="ARBA" id="ARBA00022723"/>
    </source>
</evidence>
<dbReference type="InterPro" id="IPR016193">
    <property type="entry name" value="Cytidine_deaminase-like"/>
</dbReference>